<feature type="compositionally biased region" description="Basic and acidic residues" evidence="1">
    <location>
        <begin position="1"/>
        <end position="26"/>
    </location>
</feature>
<feature type="region of interest" description="Disordered" evidence="1">
    <location>
        <begin position="299"/>
        <end position="320"/>
    </location>
</feature>
<evidence type="ECO:0000313" key="3">
    <source>
        <dbReference type="Proteomes" id="UP000239899"/>
    </source>
</evidence>
<feature type="compositionally biased region" description="Low complexity" evidence="1">
    <location>
        <begin position="119"/>
        <end position="137"/>
    </location>
</feature>
<dbReference type="InterPro" id="IPR040183">
    <property type="entry name" value="THUMPD1-like"/>
</dbReference>
<evidence type="ECO:0000313" key="2">
    <source>
        <dbReference type="EMBL" id="PRW44977.1"/>
    </source>
</evidence>
<dbReference type="AlphaFoldDB" id="A0A2P6TL04"/>
<reference evidence="2 3" key="1">
    <citation type="journal article" date="2018" name="Plant J.">
        <title>Genome sequences of Chlorella sorokiniana UTEX 1602 and Micractinium conductrix SAG 241.80: implications to maltose excretion by a green alga.</title>
        <authorList>
            <person name="Arriola M.B."/>
            <person name="Velmurugan N."/>
            <person name="Zhang Y."/>
            <person name="Plunkett M.H."/>
            <person name="Hondzo H."/>
            <person name="Barney B.M."/>
        </authorList>
    </citation>
    <scope>NUCLEOTIDE SEQUENCE [LARGE SCALE GENOMIC DNA]</scope>
    <source>
        <strain evidence="3">UTEX 1602</strain>
    </source>
</reference>
<keyword evidence="3" id="KW-1185">Reference proteome</keyword>
<organism evidence="2 3">
    <name type="scientific">Chlorella sorokiniana</name>
    <name type="common">Freshwater green alga</name>
    <dbReference type="NCBI Taxonomy" id="3076"/>
    <lineage>
        <taxon>Eukaryota</taxon>
        <taxon>Viridiplantae</taxon>
        <taxon>Chlorophyta</taxon>
        <taxon>core chlorophytes</taxon>
        <taxon>Trebouxiophyceae</taxon>
        <taxon>Chlorellales</taxon>
        <taxon>Chlorellaceae</taxon>
        <taxon>Chlorella clade</taxon>
        <taxon>Chlorella</taxon>
    </lineage>
</organism>
<feature type="region of interest" description="Disordered" evidence="1">
    <location>
        <begin position="1"/>
        <end position="46"/>
    </location>
</feature>
<dbReference type="Proteomes" id="UP000239899">
    <property type="component" value="Unassembled WGS sequence"/>
</dbReference>
<feature type="compositionally biased region" description="Low complexity" evidence="1">
    <location>
        <begin position="99"/>
        <end position="110"/>
    </location>
</feature>
<sequence length="400" mass="40038">MASENQDERLARLRAEAEAEMRRRLPTEGGRAAKRRKMGGGEAERQAGGRFDYGAIQKLATGITGFLLTCQLQRENSARKEAGPLLARYLEQCRGGGAPAAAGSSEPAAADTSNDEAAEAAPEAAEQQEAASGTAAAEEGRAFKPPALAAVKVPVRGLVALKLAAHPVAAAADANGAADVSSSSQASSSFDAASANLVHEMAAALLADIAAGKQARLQHVQRIVPVQTTCRLEAAALQAAGGQLAALVAAAVAGVNCSQQGEDRSEGTAAAAAAVAGGEGASKRPLTFGIGLKQREVSGKPAAPAPAAGDNSGDGAAAPAAAAPLDRGGIITALAGGFEQALRQQHGLAAAVDLKAPDWVLICEVVPAGGELYAALCALPRALCTLKPKLHVQVVGRAGA</sequence>
<name>A0A2P6TL04_CHLSO</name>
<dbReference type="PANTHER" id="PTHR13452:SF13">
    <property type="entry name" value="OS02G0672400 PROTEIN"/>
    <property type="match status" value="1"/>
</dbReference>
<dbReference type="GO" id="GO:0006400">
    <property type="term" value="P:tRNA modification"/>
    <property type="evidence" value="ECO:0007669"/>
    <property type="project" value="InterPro"/>
</dbReference>
<evidence type="ECO:0000256" key="1">
    <source>
        <dbReference type="SAM" id="MobiDB-lite"/>
    </source>
</evidence>
<dbReference type="OrthoDB" id="515736at2759"/>
<feature type="region of interest" description="Disordered" evidence="1">
    <location>
        <begin position="96"/>
        <end position="138"/>
    </location>
</feature>
<dbReference type="GO" id="GO:0003723">
    <property type="term" value="F:RNA binding"/>
    <property type="evidence" value="ECO:0007669"/>
    <property type="project" value="InterPro"/>
</dbReference>
<accession>A0A2P6TL04</accession>
<protein>
    <submittedName>
        <fullName evidence="2">Uncharacterized protein</fullName>
    </submittedName>
</protein>
<gene>
    <name evidence="2" type="ORF">C2E21_6182</name>
</gene>
<dbReference type="EMBL" id="LHPG02000012">
    <property type="protein sequence ID" value="PRW44977.1"/>
    <property type="molecule type" value="Genomic_DNA"/>
</dbReference>
<dbReference type="PANTHER" id="PTHR13452">
    <property type="entry name" value="THUMP DOMAIN CONTAINING PROTEIN 1-RELATED"/>
    <property type="match status" value="1"/>
</dbReference>
<feature type="compositionally biased region" description="Low complexity" evidence="1">
    <location>
        <begin position="301"/>
        <end position="320"/>
    </location>
</feature>
<proteinExistence type="predicted"/>
<comment type="caution">
    <text evidence="2">The sequence shown here is derived from an EMBL/GenBank/DDBJ whole genome shotgun (WGS) entry which is preliminary data.</text>
</comment>